<dbReference type="OrthoDB" id="2133190at2759"/>
<gene>
    <name evidence="1" type="ORF">MUCCIDRAFT_156272</name>
</gene>
<keyword evidence="2" id="KW-1185">Reference proteome</keyword>
<organism evidence="1 2">
    <name type="scientific">Mucor lusitanicus CBS 277.49</name>
    <dbReference type="NCBI Taxonomy" id="747725"/>
    <lineage>
        <taxon>Eukaryota</taxon>
        <taxon>Fungi</taxon>
        <taxon>Fungi incertae sedis</taxon>
        <taxon>Mucoromycota</taxon>
        <taxon>Mucoromycotina</taxon>
        <taxon>Mucoromycetes</taxon>
        <taxon>Mucorales</taxon>
        <taxon>Mucorineae</taxon>
        <taxon>Mucoraceae</taxon>
        <taxon>Mucor</taxon>
    </lineage>
</organism>
<dbReference type="STRING" id="747725.A0A168LS64"/>
<evidence type="ECO:0000313" key="2">
    <source>
        <dbReference type="Proteomes" id="UP000077051"/>
    </source>
</evidence>
<name>A0A168LS64_MUCCL</name>
<dbReference type="AlphaFoldDB" id="A0A168LS64"/>
<dbReference type="Proteomes" id="UP000077051">
    <property type="component" value="Unassembled WGS sequence"/>
</dbReference>
<protein>
    <submittedName>
        <fullName evidence="1">Uncharacterized protein</fullName>
    </submittedName>
</protein>
<dbReference type="VEuPathDB" id="FungiDB:MUCCIDRAFT_156272"/>
<sequence length="205" mass="23735">MNQLDELTKKSMIHILVGAYLLKQEGEEQRRRGVEELWKAEQIKTQIKKMVNINKDSSTKRRYQKKVEHDHDLESSVLALAEFVTHVTGLEAWISAWRLAPVLAADSKDRDVWENTMTEQVRNASLHLRRMIRRHSLDGLRTNQAIVERLSRLGAYVSSQIDEIDSACECSEFDDEQDSEDVKKDDSFLLVRRSEKALEILRGLS</sequence>
<proteinExistence type="predicted"/>
<accession>A0A168LS64</accession>
<dbReference type="EMBL" id="AMYB01000004">
    <property type="protein sequence ID" value="OAD03895.1"/>
    <property type="molecule type" value="Genomic_DNA"/>
</dbReference>
<reference evidence="1 2" key="1">
    <citation type="submission" date="2015-06" db="EMBL/GenBank/DDBJ databases">
        <title>Expansion of signal transduction pathways in fungi by whole-genome duplication.</title>
        <authorList>
            <consortium name="DOE Joint Genome Institute"/>
            <person name="Corrochano L.M."/>
            <person name="Kuo A."/>
            <person name="Marcet-Houben M."/>
            <person name="Polaino S."/>
            <person name="Salamov A."/>
            <person name="Villalobos J.M."/>
            <person name="Alvarez M.I."/>
            <person name="Avalos J."/>
            <person name="Benito E.P."/>
            <person name="Benoit I."/>
            <person name="Burger G."/>
            <person name="Camino L.P."/>
            <person name="Canovas D."/>
            <person name="Cerda-Olmedo E."/>
            <person name="Cheng J.-F."/>
            <person name="Dominguez A."/>
            <person name="Elias M."/>
            <person name="Eslava A.P."/>
            <person name="Glaser F."/>
            <person name="Grimwood J."/>
            <person name="Gutierrez G."/>
            <person name="Heitman J."/>
            <person name="Henrissat B."/>
            <person name="Iturriaga E.A."/>
            <person name="Lang B.F."/>
            <person name="Lavin J.L."/>
            <person name="Lee S."/>
            <person name="Li W."/>
            <person name="Lindquist E."/>
            <person name="Lopez-Garcia S."/>
            <person name="Luque E.M."/>
            <person name="Marcos A.T."/>
            <person name="Martin J."/>
            <person name="Mccluskey K."/>
            <person name="Medina H.R."/>
            <person name="Miralles-Duran A."/>
            <person name="Miyazaki A."/>
            <person name="Munoz-Torres E."/>
            <person name="Oguiza J.A."/>
            <person name="Ohm R."/>
            <person name="Olmedo M."/>
            <person name="Orejas M."/>
            <person name="Ortiz-Castellanos L."/>
            <person name="Pisabarro A.G."/>
            <person name="Rodriguez-Romero J."/>
            <person name="Ruiz-Herrera J."/>
            <person name="Ruiz-Vazquez R."/>
            <person name="Sanz C."/>
            <person name="Schackwitz W."/>
            <person name="Schmutz J."/>
            <person name="Shahriari M."/>
            <person name="Shelest E."/>
            <person name="Silva-Franco F."/>
            <person name="Soanes D."/>
            <person name="Syed K."/>
            <person name="Tagua V.G."/>
            <person name="Talbot N.J."/>
            <person name="Thon M."/>
            <person name="De Vries R.P."/>
            <person name="Wiebenga A."/>
            <person name="Yadav J.S."/>
            <person name="Braun E.L."/>
            <person name="Baker S."/>
            <person name="Garre V."/>
            <person name="Horwitz B."/>
            <person name="Torres-Martinez S."/>
            <person name="Idnurm A."/>
            <person name="Herrera-Estrella A."/>
            <person name="Gabaldon T."/>
            <person name="Grigoriev I.V."/>
        </authorList>
    </citation>
    <scope>NUCLEOTIDE SEQUENCE [LARGE SCALE GENOMIC DNA]</scope>
    <source>
        <strain evidence="1 2">CBS 277.49</strain>
    </source>
</reference>
<comment type="caution">
    <text evidence="1">The sequence shown here is derived from an EMBL/GenBank/DDBJ whole genome shotgun (WGS) entry which is preliminary data.</text>
</comment>
<evidence type="ECO:0000313" key="1">
    <source>
        <dbReference type="EMBL" id="OAD03895.1"/>
    </source>
</evidence>